<dbReference type="GO" id="GO:0071555">
    <property type="term" value="P:cell wall organization"/>
    <property type="evidence" value="ECO:0007669"/>
    <property type="project" value="UniProtKB-KW"/>
</dbReference>
<keyword evidence="7" id="KW-0472">Membrane</keyword>
<dbReference type="InterPro" id="IPR001460">
    <property type="entry name" value="PCN-bd_Tpept"/>
</dbReference>
<dbReference type="Proteomes" id="UP000820818">
    <property type="component" value="Unassembled WGS sequence"/>
</dbReference>
<evidence type="ECO:0000256" key="2">
    <source>
        <dbReference type="ARBA" id="ARBA00022475"/>
    </source>
</evidence>
<sequence>MASYFKDYLRIQMPKILEPYKKEDGTSYDIYKDGLKVYTSIDSKMQTIAEEAVQERMSKLQKQFDDHWRDGKWWGDDKWLEDAMRNSDRWKKMAAEGMSETKIRNYFMTAKIPVSIFAWDNGKPSEDERTITPLDSIKYYFRQLNAGFMVMDPKTGLIKAWVGGTDFNFFQYDHVRARRQVGSTFKPVVYAKAIQSGIKPCDYISNAYTAYMSDGTVQSGGSVTEEDKKAGKAWVPRNSDESYSGSYSLEGALTNSVNVVSANLIYRIGYRNVQDLAKNMGVTNEMQNDLSIALGTADISLFDMMKVYGTFAARGRRPEPISVLKVVTRDGKIIADFTKDINPNKWQQVLTTDEADMMTKMMTSVVNEGTAGRLRYTYDINGDIAGKTGTTQSHADGWFMGYTPNVVVGSWVGGITPAVRFRDMSLGQGANMALPICGIFLQKLYATPQYTSMKTEKFPTPAKWILDSMDCPHKKYSEDEIAEFDSLNHVQDTLLTPNNPQDLFPEEKAKDNHVPEKVGESHDLRGDSHDDNKSGSPLPSVKPEVRQLPRQPNLPPINTGKPPKGNN</sequence>
<feature type="domain" description="Penicillin-binding protein transpeptidase" evidence="12">
    <location>
        <begin position="147"/>
        <end position="404"/>
    </location>
</feature>
<keyword evidence="14" id="KW-1185">Reference proteome</keyword>
<evidence type="ECO:0000256" key="7">
    <source>
        <dbReference type="ARBA" id="ARBA00023136"/>
    </source>
</evidence>
<dbReference type="EMBL" id="WJBH02000202">
    <property type="protein sequence ID" value="KAI9549930.1"/>
    <property type="molecule type" value="Genomic_DNA"/>
</dbReference>
<keyword evidence="5" id="KW-0133">Cell shape</keyword>
<evidence type="ECO:0000256" key="10">
    <source>
        <dbReference type="ARBA" id="ARBA00049902"/>
    </source>
</evidence>
<dbReference type="InterPro" id="IPR050396">
    <property type="entry name" value="Glycosyltr_51/Transpeptidase"/>
</dbReference>
<dbReference type="GO" id="GO:0008360">
    <property type="term" value="P:regulation of cell shape"/>
    <property type="evidence" value="ECO:0007669"/>
    <property type="project" value="UniProtKB-KW"/>
</dbReference>
<protein>
    <recommendedName>
        <fullName evidence="9">peptidoglycan glycosyltransferase</fullName>
        <ecNumber evidence="9">2.4.99.28</ecNumber>
    </recommendedName>
</protein>
<evidence type="ECO:0000256" key="8">
    <source>
        <dbReference type="ARBA" id="ARBA00023316"/>
    </source>
</evidence>
<evidence type="ECO:0000256" key="6">
    <source>
        <dbReference type="ARBA" id="ARBA00022984"/>
    </source>
</evidence>
<organism evidence="13 14">
    <name type="scientific">Daphnia sinensis</name>
    <dbReference type="NCBI Taxonomy" id="1820382"/>
    <lineage>
        <taxon>Eukaryota</taxon>
        <taxon>Metazoa</taxon>
        <taxon>Ecdysozoa</taxon>
        <taxon>Arthropoda</taxon>
        <taxon>Crustacea</taxon>
        <taxon>Branchiopoda</taxon>
        <taxon>Diplostraca</taxon>
        <taxon>Cladocera</taxon>
        <taxon>Anomopoda</taxon>
        <taxon>Daphniidae</taxon>
        <taxon>Daphnia</taxon>
        <taxon>Daphnia similis group</taxon>
    </lineage>
</organism>
<keyword evidence="3" id="KW-0328">Glycosyltransferase</keyword>
<gene>
    <name evidence="13" type="ORF">GHT06_005937</name>
</gene>
<dbReference type="GO" id="GO:0016020">
    <property type="term" value="C:membrane"/>
    <property type="evidence" value="ECO:0007669"/>
    <property type="project" value="UniProtKB-SubCell"/>
</dbReference>
<dbReference type="GO" id="GO:0008658">
    <property type="term" value="F:penicillin binding"/>
    <property type="evidence" value="ECO:0007669"/>
    <property type="project" value="InterPro"/>
</dbReference>
<evidence type="ECO:0000256" key="1">
    <source>
        <dbReference type="ARBA" id="ARBA00004370"/>
    </source>
</evidence>
<feature type="region of interest" description="Disordered" evidence="11">
    <location>
        <begin position="492"/>
        <end position="567"/>
    </location>
</feature>
<dbReference type="EC" id="2.4.99.28" evidence="9"/>
<evidence type="ECO:0000313" key="13">
    <source>
        <dbReference type="EMBL" id="KAI9549930.1"/>
    </source>
</evidence>
<dbReference type="Pfam" id="PF00905">
    <property type="entry name" value="Transpeptidase"/>
    <property type="match status" value="1"/>
</dbReference>
<dbReference type="Gene3D" id="3.40.710.10">
    <property type="entry name" value="DD-peptidase/beta-lactamase superfamily"/>
    <property type="match status" value="2"/>
</dbReference>
<evidence type="ECO:0000256" key="5">
    <source>
        <dbReference type="ARBA" id="ARBA00022960"/>
    </source>
</evidence>
<feature type="compositionally biased region" description="Polar residues" evidence="11">
    <location>
        <begin position="492"/>
        <end position="501"/>
    </location>
</feature>
<keyword evidence="6" id="KW-0573">Peptidoglycan synthesis</keyword>
<dbReference type="PANTHER" id="PTHR32282:SF11">
    <property type="entry name" value="PENICILLIN-BINDING PROTEIN 1B"/>
    <property type="match status" value="1"/>
</dbReference>
<dbReference type="SUPFAM" id="SSF56601">
    <property type="entry name" value="beta-lactamase/transpeptidase-like"/>
    <property type="match status" value="1"/>
</dbReference>
<feature type="compositionally biased region" description="Basic and acidic residues" evidence="11">
    <location>
        <begin position="505"/>
        <end position="533"/>
    </location>
</feature>
<accession>A0AAD5PNT8</accession>
<comment type="caution">
    <text evidence="13">The sequence shown here is derived from an EMBL/GenBank/DDBJ whole genome shotgun (WGS) entry which is preliminary data.</text>
</comment>
<keyword evidence="4" id="KW-0808">Transferase</keyword>
<evidence type="ECO:0000256" key="3">
    <source>
        <dbReference type="ARBA" id="ARBA00022676"/>
    </source>
</evidence>
<dbReference type="PANTHER" id="PTHR32282">
    <property type="entry name" value="BINDING PROTEIN TRANSPEPTIDASE, PUTATIVE-RELATED"/>
    <property type="match status" value="1"/>
</dbReference>
<dbReference type="GO" id="GO:0008955">
    <property type="term" value="F:peptidoglycan glycosyltransferase activity"/>
    <property type="evidence" value="ECO:0007669"/>
    <property type="project" value="UniProtKB-EC"/>
</dbReference>
<dbReference type="AlphaFoldDB" id="A0AAD5PNT8"/>
<evidence type="ECO:0000256" key="11">
    <source>
        <dbReference type="SAM" id="MobiDB-lite"/>
    </source>
</evidence>
<keyword evidence="8" id="KW-0961">Cell wall biogenesis/degradation</keyword>
<keyword evidence="2" id="KW-1003">Cell membrane</keyword>
<evidence type="ECO:0000256" key="9">
    <source>
        <dbReference type="ARBA" id="ARBA00044770"/>
    </source>
</evidence>
<evidence type="ECO:0000256" key="4">
    <source>
        <dbReference type="ARBA" id="ARBA00022679"/>
    </source>
</evidence>
<name>A0AAD5PNT8_9CRUS</name>
<proteinExistence type="predicted"/>
<comment type="catalytic activity">
    <reaction evidence="10">
        <text>[GlcNAc-(1-&gt;4)-Mur2Ac(oyl-L-Ala-gamma-D-Glu-L-Lys-D-Ala-D-Ala)](n)-di-trans,octa-cis-undecaprenyl diphosphate + beta-D-GlcNAc-(1-&gt;4)-Mur2Ac(oyl-L-Ala-gamma-D-Glu-L-Lys-D-Ala-D-Ala)-di-trans,octa-cis-undecaprenyl diphosphate = [GlcNAc-(1-&gt;4)-Mur2Ac(oyl-L-Ala-gamma-D-Glu-L-Lys-D-Ala-D-Ala)](n+1)-di-trans,octa-cis-undecaprenyl diphosphate + di-trans,octa-cis-undecaprenyl diphosphate + H(+)</text>
        <dbReference type="Rhea" id="RHEA:23708"/>
        <dbReference type="Rhea" id="RHEA-COMP:9602"/>
        <dbReference type="Rhea" id="RHEA-COMP:9603"/>
        <dbReference type="ChEBI" id="CHEBI:15378"/>
        <dbReference type="ChEBI" id="CHEBI:58405"/>
        <dbReference type="ChEBI" id="CHEBI:60033"/>
        <dbReference type="ChEBI" id="CHEBI:78435"/>
        <dbReference type="EC" id="2.4.99.28"/>
    </reaction>
</comment>
<evidence type="ECO:0000313" key="14">
    <source>
        <dbReference type="Proteomes" id="UP000820818"/>
    </source>
</evidence>
<reference evidence="13" key="1">
    <citation type="submission" date="2022-05" db="EMBL/GenBank/DDBJ databases">
        <title>A multi-omics perspective on studying reproductive biology in Daphnia sinensis.</title>
        <authorList>
            <person name="Jia J."/>
        </authorList>
    </citation>
    <scope>NUCLEOTIDE SEQUENCE</scope>
    <source>
        <strain evidence="13">WSL</strain>
    </source>
</reference>
<dbReference type="InterPro" id="IPR012338">
    <property type="entry name" value="Beta-lactam/transpept-like"/>
</dbReference>
<comment type="subcellular location">
    <subcellularLocation>
        <location evidence="1">Membrane</location>
    </subcellularLocation>
</comment>
<evidence type="ECO:0000259" key="12">
    <source>
        <dbReference type="Pfam" id="PF00905"/>
    </source>
</evidence>